<dbReference type="PROSITE" id="PS51077">
    <property type="entry name" value="HTH_ICLR"/>
    <property type="match status" value="1"/>
</dbReference>
<dbReference type="PROSITE" id="PS51078">
    <property type="entry name" value="ICLR_ED"/>
    <property type="match status" value="1"/>
</dbReference>
<dbReference type="PANTHER" id="PTHR30136">
    <property type="entry name" value="HELIX-TURN-HELIX TRANSCRIPTIONAL REGULATOR, ICLR FAMILY"/>
    <property type="match status" value="1"/>
</dbReference>
<comment type="caution">
    <text evidence="6">The sequence shown here is derived from an EMBL/GenBank/DDBJ whole genome shotgun (WGS) entry which is preliminary data.</text>
</comment>
<keyword evidence="2" id="KW-0238">DNA-binding</keyword>
<name>A0ABP4Z0E6_9MICO</name>
<dbReference type="InterPro" id="IPR036388">
    <property type="entry name" value="WH-like_DNA-bd_sf"/>
</dbReference>
<protein>
    <submittedName>
        <fullName evidence="6">IclR family transcriptional regulator</fullName>
    </submittedName>
</protein>
<evidence type="ECO:0000256" key="3">
    <source>
        <dbReference type="ARBA" id="ARBA00023163"/>
    </source>
</evidence>
<dbReference type="Gene3D" id="3.30.450.40">
    <property type="match status" value="1"/>
</dbReference>
<keyword evidence="1" id="KW-0805">Transcription regulation</keyword>
<evidence type="ECO:0000259" key="5">
    <source>
        <dbReference type="PROSITE" id="PS51078"/>
    </source>
</evidence>
<evidence type="ECO:0000313" key="6">
    <source>
        <dbReference type="EMBL" id="GAA1836390.1"/>
    </source>
</evidence>
<dbReference type="EMBL" id="BAAANK010000005">
    <property type="protein sequence ID" value="GAA1836390.1"/>
    <property type="molecule type" value="Genomic_DNA"/>
</dbReference>
<evidence type="ECO:0000256" key="1">
    <source>
        <dbReference type="ARBA" id="ARBA00023015"/>
    </source>
</evidence>
<organism evidence="6 7">
    <name type="scientific">Agromyces salentinus</name>
    <dbReference type="NCBI Taxonomy" id="269421"/>
    <lineage>
        <taxon>Bacteria</taxon>
        <taxon>Bacillati</taxon>
        <taxon>Actinomycetota</taxon>
        <taxon>Actinomycetes</taxon>
        <taxon>Micrococcales</taxon>
        <taxon>Microbacteriaceae</taxon>
        <taxon>Agromyces</taxon>
    </lineage>
</organism>
<dbReference type="SUPFAM" id="SSF55781">
    <property type="entry name" value="GAF domain-like"/>
    <property type="match status" value="1"/>
</dbReference>
<gene>
    <name evidence="6" type="ORF">GCM10009750_21620</name>
</gene>
<feature type="domain" description="HTH iclR-type" evidence="4">
    <location>
        <begin position="8"/>
        <end position="69"/>
    </location>
</feature>
<dbReference type="SMART" id="SM00346">
    <property type="entry name" value="HTH_ICLR"/>
    <property type="match status" value="1"/>
</dbReference>
<dbReference type="SUPFAM" id="SSF46785">
    <property type="entry name" value="Winged helix' DNA-binding domain"/>
    <property type="match status" value="1"/>
</dbReference>
<dbReference type="InterPro" id="IPR050707">
    <property type="entry name" value="HTH_MetabolicPath_Reg"/>
</dbReference>
<dbReference type="Pfam" id="PF09339">
    <property type="entry name" value="HTH_IclR"/>
    <property type="match status" value="1"/>
</dbReference>
<dbReference type="InterPro" id="IPR029016">
    <property type="entry name" value="GAF-like_dom_sf"/>
</dbReference>
<dbReference type="InterPro" id="IPR036390">
    <property type="entry name" value="WH_DNA-bd_sf"/>
</dbReference>
<reference evidence="7" key="1">
    <citation type="journal article" date="2019" name="Int. J. Syst. Evol. Microbiol.">
        <title>The Global Catalogue of Microorganisms (GCM) 10K type strain sequencing project: providing services to taxonomists for standard genome sequencing and annotation.</title>
        <authorList>
            <consortium name="The Broad Institute Genomics Platform"/>
            <consortium name="The Broad Institute Genome Sequencing Center for Infectious Disease"/>
            <person name="Wu L."/>
            <person name="Ma J."/>
        </authorList>
    </citation>
    <scope>NUCLEOTIDE SEQUENCE [LARGE SCALE GENOMIC DNA]</scope>
    <source>
        <strain evidence="7">JCM 14323</strain>
    </source>
</reference>
<dbReference type="PANTHER" id="PTHR30136:SF24">
    <property type="entry name" value="HTH-TYPE TRANSCRIPTIONAL REPRESSOR ALLR"/>
    <property type="match status" value="1"/>
</dbReference>
<evidence type="ECO:0000256" key="2">
    <source>
        <dbReference type="ARBA" id="ARBA00023125"/>
    </source>
</evidence>
<dbReference type="RefSeq" id="WP_157428695.1">
    <property type="nucleotide sequence ID" value="NZ_BAAANK010000005.1"/>
</dbReference>
<dbReference type="Pfam" id="PF01614">
    <property type="entry name" value="IclR_C"/>
    <property type="match status" value="1"/>
</dbReference>
<evidence type="ECO:0000259" key="4">
    <source>
        <dbReference type="PROSITE" id="PS51077"/>
    </source>
</evidence>
<dbReference type="InterPro" id="IPR014757">
    <property type="entry name" value="Tscrpt_reg_IclR_C"/>
</dbReference>
<sequence length="298" mass="31299">MARASAGRSTLSRQLQLLDAFTVDAPFLTLSELARRSGLPVGTAHALLADLAEQGLVERGTDRTYRLGVRLWELACRTPGALGLREIAMPHLQEVHALLGQHVQLGILSGGDVLFLERLSSRDAVVNATIIGGRLPLHASAAGLVLLADADAATRDEVLAGPLRSITDATIADAAELRRELHRVRAQGFAVADGYIHPSARGIAVPITGAAGETVASVGAVVPNDEDPWMPLVDALRSTAAGISGALRSAALPQSHPEASPGGRYRTLVNSSQESMQFLAAPANRRANAPERVRAAPR</sequence>
<keyword evidence="3" id="KW-0804">Transcription</keyword>
<dbReference type="InterPro" id="IPR005471">
    <property type="entry name" value="Tscrpt_reg_IclR_N"/>
</dbReference>
<dbReference type="Proteomes" id="UP001501746">
    <property type="component" value="Unassembled WGS sequence"/>
</dbReference>
<keyword evidence="7" id="KW-1185">Reference proteome</keyword>
<evidence type="ECO:0000313" key="7">
    <source>
        <dbReference type="Proteomes" id="UP001501746"/>
    </source>
</evidence>
<feature type="domain" description="IclR-ED" evidence="5">
    <location>
        <begin position="70"/>
        <end position="249"/>
    </location>
</feature>
<dbReference type="Gene3D" id="1.10.10.10">
    <property type="entry name" value="Winged helix-like DNA-binding domain superfamily/Winged helix DNA-binding domain"/>
    <property type="match status" value="1"/>
</dbReference>
<proteinExistence type="predicted"/>
<accession>A0ABP4Z0E6</accession>